<dbReference type="NCBIfam" id="TIGR01704">
    <property type="entry name" value="MTA_SAH-Nsdase"/>
    <property type="match status" value="1"/>
</dbReference>
<dbReference type="RefSeq" id="WP_207327367.1">
    <property type="nucleotide sequence ID" value="NZ_JAFMYW010000001.1"/>
</dbReference>
<keyword evidence="3" id="KW-0028">Amino-acid biosynthesis</keyword>
<keyword evidence="4 7" id="KW-0378">Hydrolase</keyword>
<evidence type="ECO:0000259" key="6">
    <source>
        <dbReference type="Pfam" id="PF01048"/>
    </source>
</evidence>
<dbReference type="Pfam" id="PF01048">
    <property type="entry name" value="PNP_UDP_1"/>
    <property type="match status" value="1"/>
</dbReference>
<evidence type="ECO:0000256" key="4">
    <source>
        <dbReference type="ARBA" id="ARBA00022801"/>
    </source>
</evidence>
<evidence type="ECO:0000256" key="3">
    <source>
        <dbReference type="ARBA" id="ARBA00022605"/>
    </source>
</evidence>
<organism evidence="7 8">
    <name type="scientific">Fibrella forsythiae</name>
    <dbReference type="NCBI Taxonomy" id="2817061"/>
    <lineage>
        <taxon>Bacteria</taxon>
        <taxon>Pseudomonadati</taxon>
        <taxon>Bacteroidota</taxon>
        <taxon>Cytophagia</taxon>
        <taxon>Cytophagales</taxon>
        <taxon>Spirosomataceae</taxon>
        <taxon>Fibrella</taxon>
    </lineage>
</organism>
<dbReference type="Proteomes" id="UP000664628">
    <property type="component" value="Unassembled WGS sequence"/>
</dbReference>
<dbReference type="NCBIfam" id="NF004079">
    <property type="entry name" value="PRK05584.1"/>
    <property type="match status" value="1"/>
</dbReference>
<dbReference type="CDD" id="cd09008">
    <property type="entry name" value="MTAN"/>
    <property type="match status" value="1"/>
</dbReference>
<comment type="pathway">
    <text evidence="1">Amino-acid biosynthesis; L-methionine biosynthesis via salvage pathway; S-methyl-5-thio-alpha-D-ribose 1-phosphate from S-methyl-5'-thioadenosine (hydrolase route): step 1/2.</text>
</comment>
<evidence type="ECO:0000256" key="5">
    <source>
        <dbReference type="ARBA" id="ARBA00023167"/>
    </source>
</evidence>
<dbReference type="EC" id="3.2.2.9" evidence="2"/>
<protein>
    <recommendedName>
        <fullName evidence="2">adenosylhomocysteine nucleosidase</fullName>
        <ecNumber evidence="2">3.2.2.9</ecNumber>
    </recommendedName>
</protein>
<gene>
    <name evidence="7" type="ORF">J2I46_02610</name>
</gene>
<evidence type="ECO:0000313" key="7">
    <source>
        <dbReference type="EMBL" id="MBO0947458.1"/>
    </source>
</evidence>
<feature type="domain" description="Nucleoside phosphorylase" evidence="6">
    <location>
        <begin position="12"/>
        <end position="249"/>
    </location>
</feature>
<dbReference type="InterPro" id="IPR000845">
    <property type="entry name" value="Nucleoside_phosphorylase_d"/>
</dbReference>
<dbReference type="SUPFAM" id="SSF53167">
    <property type="entry name" value="Purine and uridine phosphorylases"/>
    <property type="match status" value="1"/>
</dbReference>
<dbReference type="InterPro" id="IPR035994">
    <property type="entry name" value="Nucleoside_phosphorylase_sf"/>
</dbReference>
<dbReference type="PANTHER" id="PTHR46832:SF1">
    <property type="entry name" value="5'-METHYLTHIOADENOSINE_S-ADENOSYLHOMOCYSTEINE NUCLEOSIDASE"/>
    <property type="match status" value="1"/>
</dbReference>
<name>A0ABS3JDD1_9BACT</name>
<dbReference type="PANTHER" id="PTHR46832">
    <property type="entry name" value="5'-METHYLTHIOADENOSINE/S-ADENOSYLHOMOCYSTEINE NUCLEOSIDASE"/>
    <property type="match status" value="1"/>
</dbReference>
<evidence type="ECO:0000256" key="2">
    <source>
        <dbReference type="ARBA" id="ARBA00011974"/>
    </source>
</evidence>
<dbReference type="EMBL" id="JAFMYW010000001">
    <property type="protein sequence ID" value="MBO0947458.1"/>
    <property type="molecule type" value="Genomic_DNA"/>
</dbReference>
<proteinExistence type="predicted"/>
<dbReference type="GO" id="GO:0008782">
    <property type="term" value="F:adenosylhomocysteine nucleosidase activity"/>
    <property type="evidence" value="ECO:0007669"/>
    <property type="project" value="UniProtKB-EC"/>
</dbReference>
<dbReference type="InterPro" id="IPR010049">
    <property type="entry name" value="MTA_SAH_Nsdase"/>
</dbReference>
<reference evidence="7 8" key="1">
    <citation type="submission" date="2021-03" db="EMBL/GenBank/DDBJ databases">
        <title>Fibrella sp. HMF5405 genome sequencing and assembly.</title>
        <authorList>
            <person name="Kang H."/>
            <person name="Kim H."/>
            <person name="Bae S."/>
            <person name="Joh K."/>
        </authorList>
    </citation>
    <scope>NUCLEOTIDE SEQUENCE [LARGE SCALE GENOMIC DNA]</scope>
    <source>
        <strain evidence="7 8">HMF5405</strain>
    </source>
</reference>
<accession>A0ABS3JDD1</accession>
<keyword evidence="8" id="KW-1185">Reference proteome</keyword>
<evidence type="ECO:0000313" key="8">
    <source>
        <dbReference type="Proteomes" id="UP000664628"/>
    </source>
</evidence>
<evidence type="ECO:0000256" key="1">
    <source>
        <dbReference type="ARBA" id="ARBA00004945"/>
    </source>
</evidence>
<keyword evidence="7" id="KW-0326">Glycosidase</keyword>
<comment type="caution">
    <text evidence="7">The sequence shown here is derived from an EMBL/GenBank/DDBJ whole genome shotgun (WGS) entry which is preliminary data.</text>
</comment>
<dbReference type="Gene3D" id="3.40.50.1580">
    <property type="entry name" value="Nucleoside phosphorylase domain"/>
    <property type="match status" value="1"/>
</dbReference>
<keyword evidence="5" id="KW-0486">Methionine biosynthesis</keyword>
<sequence length="252" mass="26899">MQSTINSSSITALLGAFGEEVKLIEATLQDADIVDLNGHRFVTGTLGQQRVVVTLTGIGKVNAAMTTAFVIAHFRPQRIIFTGIAGGVRSDLQPGDLVIGGEVGFHDVRSVTLTMEPTRQSMHPVSYELNPLYFTADLSLLALAEQTANTLEFDSIPGTDRPPLVTVGRILTGDEFIHSAQRAADLRNEYGADAIEMEGAAVAQVCYQQAIPCIVIRSLSDRADSHAVIDLLAFLSTAARNSARLVTAMMGG</sequence>